<evidence type="ECO:0000313" key="1">
    <source>
        <dbReference type="EMBL" id="GGD64053.1"/>
    </source>
</evidence>
<reference evidence="1" key="1">
    <citation type="journal article" date="2014" name="Int. J. Syst. Evol. Microbiol.">
        <title>Complete genome of a new Firmicutes species belonging to the dominant human colonic microbiota ('Ruminococcus bicirculans') reveals two chromosomes and a selective capacity to utilize plant glucans.</title>
        <authorList>
            <consortium name="NISC Comparative Sequencing Program"/>
            <person name="Wegmann U."/>
            <person name="Louis P."/>
            <person name="Goesmann A."/>
            <person name="Henrissat B."/>
            <person name="Duncan S.H."/>
            <person name="Flint H.J."/>
        </authorList>
    </citation>
    <scope>NUCLEOTIDE SEQUENCE</scope>
    <source>
        <strain evidence="1">CGMCC 1.11013</strain>
    </source>
</reference>
<protein>
    <submittedName>
        <fullName evidence="2">Uncharacterized protein</fullName>
    </submittedName>
</protein>
<proteinExistence type="predicted"/>
<reference evidence="1" key="4">
    <citation type="submission" date="2024-05" db="EMBL/GenBank/DDBJ databases">
        <authorList>
            <person name="Sun Q."/>
            <person name="Zhou Y."/>
        </authorList>
    </citation>
    <scope>NUCLEOTIDE SEQUENCE</scope>
    <source>
        <strain evidence="1">CGMCC 1.11013</strain>
    </source>
</reference>
<dbReference type="OrthoDB" id="9814129at2"/>
<dbReference type="eggNOG" id="COG0859">
    <property type="taxonomic scope" value="Bacteria"/>
</dbReference>
<evidence type="ECO:0000313" key="4">
    <source>
        <dbReference type="Proteomes" id="UP000597138"/>
    </source>
</evidence>
<dbReference type="Proteomes" id="UP000027439">
    <property type="component" value="Unassembled WGS sequence"/>
</dbReference>
<dbReference type="EMBL" id="JFHE01000010">
    <property type="protein sequence ID" value="KDR34840.1"/>
    <property type="molecule type" value="Genomic_DNA"/>
</dbReference>
<dbReference type="AlphaFoldDB" id="A0A069P2E2"/>
<dbReference type="RefSeq" id="WP_052005791.1">
    <property type="nucleotide sequence ID" value="NZ_BMEG01000002.1"/>
</dbReference>
<reference evidence="4" key="3">
    <citation type="journal article" date="2019" name="Int. J. Syst. Evol. Microbiol.">
        <title>The Global Catalogue of Microorganisms (GCM) 10K type strain sequencing project: providing services to taxonomists for standard genome sequencing and annotation.</title>
        <authorList>
            <consortium name="The Broad Institute Genomics Platform"/>
            <consortium name="The Broad Institute Genome Sequencing Center for Infectious Disease"/>
            <person name="Wu L."/>
            <person name="Ma J."/>
        </authorList>
    </citation>
    <scope>NUCLEOTIDE SEQUENCE [LARGE SCALE GENOMIC DNA]</scope>
    <source>
        <strain evidence="4">CGMCC 1.11013</strain>
    </source>
</reference>
<dbReference type="STRING" id="1071679.BG57_02495"/>
<evidence type="ECO:0000313" key="3">
    <source>
        <dbReference type="Proteomes" id="UP000027439"/>
    </source>
</evidence>
<gene>
    <name evidence="2" type="ORF">BG57_02495</name>
    <name evidence="1" type="ORF">GCM10010985_17660</name>
</gene>
<keyword evidence="4" id="KW-1185">Reference proteome</keyword>
<dbReference type="Gene3D" id="3.40.50.2000">
    <property type="entry name" value="Glycogen Phosphorylase B"/>
    <property type="match status" value="1"/>
</dbReference>
<evidence type="ECO:0000313" key="2">
    <source>
        <dbReference type="EMBL" id="KDR34840.1"/>
    </source>
</evidence>
<name>A0A069P2E2_9BURK</name>
<accession>A0A069P2E2</accession>
<sequence>MNSTLPTTIDNVRVLRLAGRAAEAQTMLREIVNSPNQGGIWPGQLGVDLNFLGMHAEAEKCIRRGLLGSLSDFVRYTITEELYMSLYAQGKYHEALALHRINRDLPRAESLLATLFSGNQTWVELLKPKMLGIDEPVAGKSILLLGEGGFGDMVLFSRYIDALFREGAREVKLEAFDFWADVIRPRPGLRVARMTAEARTDEAQRCDRVASPFHLWARYQSSPYFPQENPAALISLDAVRSLPPEAAALLAEESSRLKVGLVWRSTSGARHEPYRSMQLAQLAGVLGNPDCRFYSLQVGDLSDDERALMQAHDVVDLGPYLHNFGDTGRAYEQLDLFISIDTGAAHLAGALNRPVWVLLSQACDHRWYDCRRYTPWYASMRLYRQERLGDWSVPLADMSAELAQLAAEKRA</sequence>
<dbReference type="SUPFAM" id="SSF53756">
    <property type="entry name" value="UDP-Glycosyltransferase/glycogen phosphorylase"/>
    <property type="match status" value="1"/>
</dbReference>
<reference evidence="2 3" key="2">
    <citation type="submission" date="2014-03" db="EMBL/GenBank/DDBJ databases">
        <title>Draft Genome Sequences of Four Burkholderia Strains.</title>
        <authorList>
            <person name="Liu X.Y."/>
            <person name="Li C.X."/>
            <person name="Xu J.H."/>
        </authorList>
    </citation>
    <scope>NUCLEOTIDE SEQUENCE [LARGE SCALE GENOMIC DNA]</scope>
    <source>
        <strain evidence="2 3">R27</strain>
    </source>
</reference>
<dbReference type="EMBL" id="BMEG01000002">
    <property type="protein sequence ID" value="GGD64053.1"/>
    <property type="molecule type" value="Genomic_DNA"/>
</dbReference>
<dbReference type="Proteomes" id="UP000597138">
    <property type="component" value="Unassembled WGS sequence"/>
</dbReference>
<comment type="caution">
    <text evidence="2">The sequence shown here is derived from an EMBL/GenBank/DDBJ whole genome shotgun (WGS) entry which is preliminary data.</text>
</comment>
<organism evidence="2 3">
    <name type="scientific">Caballeronia grimmiae</name>
    <dbReference type="NCBI Taxonomy" id="1071679"/>
    <lineage>
        <taxon>Bacteria</taxon>
        <taxon>Pseudomonadati</taxon>
        <taxon>Pseudomonadota</taxon>
        <taxon>Betaproteobacteria</taxon>
        <taxon>Burkholderiales</taxon>
        <taxon>Burkholderiaceae</taxon>
        <taxon>Caballeronia</taxon>
    </lineage>
</organism>